<keyword evidence="11" id="KW-0843">Virulence</keyword>
<geneLocation type="plasmid" evidence="15">
    <name>unnamed5</name>
</geneLocation>
<keyword evidence="4" id="KW-0285">Flavoprotein</keyword>
<evidence type="ECO:0000259" key="13">
    <source>
        <dbReference type="PROSITE" id="PS50112"/>
    </source>
</evidence>
<dbReference type="InterPro" id="IPR000014">
    <property type="entry name" value="PAS"/>
</dbReference>
<dbReference type="InterPro" id="IPR035965">
    <property type="entry name" value="PAS-like_dom_sf"/>
</dbReference>
<organism evidence="15">
    <name type="scientific">Alloyangia sp. H15</name>
    <dbReference type="NCBI Taxonomy" id="3029062"/>
    <lineage>
        <taxon>Bacteria</taxon>
        <taxon>Pseudomonadati</taxon>
        <taxon>Pseudomonadota</taxon>
        <taxon>Alphaproteobacteria</taxon>
        <taxon>Rhodobacterales</taxon>
        <taxon>Roseobacteraceae</taxon>
        <taxon>Alloyangia</taxon>
    </lineage>
</organism>
<dbReference type="InterPro" id="IPR036890">
    <property type="entry name" value="HATPase_C_sf"/>
</dbReference>
<evidence type="ECO:0000259" key="14">
    <source>
        <dbReference type="PROSITE" id="PS50113"/>
    </source>
</evidence>
<comment type="catalytic activity">
    <reaction evidence="1">
        <text>ATP + protein L-histidine = ADP + protein N-phospho-L-histidine.</text>
        <dbReference type="EC" id="2.7.13.3"/>
    </reaction>
</comment>
<feature type="domain" description="PAC" evidence="14">
    <location>
        <begin position="100"/>
        <end position="152"/>
    </location>
</feature>
<dbReference type="Gene3D" id="3.30.565.10">
    <property type="entry name" value="Histidine kinase-like ATPase, C-terminal domain"/>
    <property type="match status" value="1"/>
</dbReference>
<dbReference type="Pfam" id="PF07536">
    <property type="entry name" value="HWE_HK"/>
    <property type="match status" value="1"/>
</dbReference>
<dbReference type="GO" id="GO:0004673">
    <property type="term" value="F:protein histidine kinase activity"/>
    <property type="evidence" value="ECO:0007669"/>
    <property type="project" value="UniProtKB-EC"/>
</dbReference>
<evidence type="ECO:0000313" key="15">
    <source>
        <dbReference type="EMBL" id="XCC97883.1"/>
    </source>
</evidence>
<evidence type="ECO:0000256" key="8">
    <source>
        <dbReference type="ARBA" id="ARBA00022741"/>
    </source>
</evidence>
<dbReference type="PROSITE" id="PS50112">
    <property type="entry name" value="PAS"/>
    <property type="match status" value="1"/>
</dbReference>
<evidence type="ECO:0000256" key="10">
    <source>
        <dbReference type="ARBA" id="ARBA00022840"/>
    </source>
</evidence>
<keyword evidence="9" id="KW-0418">Kinase</keyword>
<dbReference type="EMBL" id="CP123390">
    <property type="protein sequence ID" value="XCC97883.1"/>
    <property type="molecule type" value="Genomic_DNA"/>
</dbReference>
<name>A0AAU8AT63_9RHOB</name>
<dbReference type="InterPro" id="IPR013767">
    <property type="entry name" value="PAS_fold"/>
</dbReference>
<dbReference type="GO" id="GO:0006355">
    <property type="term" value="P:regulation of DNA-templated transcription"/>
    <property type="evidence" value="ECO:0007669"/>
    <property type="project" value="InterPro"/>
</dbReference>
<evidence type="ECO:0000256" key="12">
    <source>
        <dbReference type="SAM" id="MobiDB-lite"/>
    </source>
</evidence>
<dbReference type="PANTHER" id="PTHR41523">
    <property type="entry name" value="TWO-COMPONENT SYSTEM SENSOR PROTEIN"/>
    <property type="match status" value="1"/>
</dbReference>
<dbReference type="PANTHER" id="PTHR41523:SF8">
    <property type="entry name" value="ETHYLENE RESPONSE SENSOR PROTEIN"/>
    <property type="match status" value="1"/>
</dbReference>
<feature type="region of interest" description="Disordered" evidence="12">
    <location>
        <begin position="1"/>
        <end position="23"/>
    </location>
</feature>
<sequence length="347" mass="37833">MCTQDQREGDTAMNKQRKSTPKLQGALESHLAAIVEGSHDAIITKTLDGRIMSWNPSAERLFGYAAGEAIGRPITMIIPEDHLHEEVDIIRRLKLGERIEHFETVRRRKNGNLVDLSLTISPVKDAAGNIVAASKIARDISLRKQVEEQQRILLAEMRHRVGNSFAIASGLISVCARGVDTAQELARVMKDRLVALSSAQSLAVSDPLASLRAGIPLSELVGVIVKPFRAEPLALEGVDVLLSDRALTPLAFVFYELCTNSVKYGALGQDNGTVTVHSRINGESLEVSWRESGRFELAPDPGPEDGFGTRMCVRMLSALGGTFRREVTPDTVSAEITMNLSAMVHCD</sequence>
<dbReference type="SMART" id="SM00091">
    <property type="entry name" value="PAS"/>
    <property type="match status" value="1"/>
</dbReference>
<dbReference type="RefSeq" id="WP_353476761.1">
    <property type="nucleotide sequence ID" value="NZ_CP123390.1"/>
</dbReference>
<proteinExistence type="predicted"/>
<feature type="compositionally biased region" description="Basic and acidic residues" evidence="12">
    <location>
        <begin position="1"/>
        <end position="10"/>
    </location>
</feature>
<keyword evidence="8" id="KW-0547">Nucleotide-binding</keyword>
<evidence type="ECO:0000256" key="6">
    <source>
        <dbReference type="ARBA" id="ARBA00022679"/>
    </source>
</evidence>
<dbReference type="AlphaFoldDB" id="A0AAU8AT63"/>
<gene>
    <name evidence="15" type="ORF">PVT71_29095</name>
</gene>
<dbReference type="CDD" id="cd00130">
    <property type="entry name" value="PAS"/>
    <property type="match status" value="1"/>
</dbReference>
<dbReference type="Gene3D" id="3.30.450.20">
    <property type="entry name" value="PAS domain"/>
    <property type="match status" value="1"/>
</dbReference>
<dbReference type="NCBIfam" id="TIGR00229">
    <property type="entry name" value="sensory_box"/>
    <property type="match status" value="1"/>
</dbReference>
<keyword evidence="5" id="KW-0288">FMN</keyword>
<dbReference type="GO" id="GO:0005524">
    <property type="term" value="F:ATP binding"/>
    <property type="evidence" value="ECO:0007669"/>
    <property type="project" value="UniProtKB-KW"/>
</dbReference>
<keyword evidence="10" id="KW-0067">ATP-binding</keyword>
<evidence type="ECO:0000256" key="7">
    <source>
        <dbReference type="ARBA" id="ARBA00022737"/>
    </source>
</evidence>
<dbReference type="InterPro" id="IPR011102">
    <property type="entry name" value="Sig_transdc_His_kinase_HWE"/>
</dbReference>
<evidence type="ECO:0000256" key="4">
    <source>
        <dbReference type="ARBA" id="ARBA00022630"/>
    </source>
</evidence>
<keyword evidence="7" id="KW-0677">Repeat</keyword>
<protein>
    <recommendedName>
        <fullName evidence="2">histidine kinase</fullName>
        <ecNumber evidence="2">2.7.13.3</ecNumber>
    </recommendedName>
</protein>
<dbReference type="SMART" id="SM00911">
    <property type="entry name" value="HWE_HK"/>
    <property type="match status" value="1"/>
</dbReference>
<dbReference type="EC" id="2.7.13.3" evidence="2"/>
<dbReference type="PROSITE" id="PS50113">
    <property type="entry name" value="PAC"/>
    <property type="match status" value="1"/>
</dbReference>
<keyword evidence="6" id="KW-0808">Transferase</keyword>
<dbReference type="Pfam" id="PF00989">
    <property type="entry name" value="PAS"/>
    <property type="match status" value="1"/>
</dbReference>
<evidence type="ECO:0000256" key="9">
    <source>
        <dbReference type="ARBA" id="ARBA00022777"/>
    </source>
</evidence>
<dbReference type="SUPFAM" id="SSF55874">
    <property type="entry name" value="ATPase domain of HSP90 chaperone/DNA topoisomerase II/histidine kinase"/>
    <property type="match status" value="1"/>
</dbReference>
<keyword evidence="15" id="KW-0614">Plasmid</keyword>
<reference evidence="15" key="1">
    <citation type="submission" date="2023-02" db="EMBL/GenBank/DDBJ databases">
        <title>Description and genomic characterization of Salipiger bruguierae sp. nov., isolated from the sediment of mangrove plant Bruguiera sexangula.</title>
        <authorList>
            <person name="Long M."/>
        </authorList>
    </citation>
    <scope>NUCLEOTIDE SEQUENCE</scope>
    <source>
        <strain evidence="15">H15</strain>
        <plasmid evidence="15">unnamed5</plasmid>
    </source>
</reference>
<evidence type="ECO:0000256" key="5">
    <source>
        <dbReference type="ARBA" id="ARBA00022643"/>
    </source>
</evidence>
<dbReference type="SUPFAM" id="SSF55785">
    <property type="entry name" value="PYP-like sensor domain (PAS domain)"/>
    <property type="match status" value="1"/>
</dbReference>
<accession>A0AAU8AT63</accession>
<dbReference type="InterPro" id="IPR000700">
    <property type="entry name" value="PAS-assoc_C"/>
</dbReference>
<evidence type="ECO:0000256" key="1">
    <source>
        <dbReference type="ARBA" id="ARBA00000085"/>
    </source>
</evidence>
<keyword evidence="3" id="KW-0597">Phosphoprotein</keyword>
<feature type="domain" description="PAS" evidence="13">
    <location>
        <begin position="27"/>
        <end position="82"/>
    </location>
</feature>
<evidence type="ECO:0000256" key="2">
    <source>
        <dbReference type="ARBA" id="ARBA00012438"/>
    </source>
</evidence>
<evidence type="ECO:0000256" key="3">
    <source>
        <dbReference type="ARBA" id="ARBA00022553"/>
    </source>
</evidence>
<evidence type="ECO:0000256" key="11">
    <source>
        <dbReference type="ARBA" id="ARBA00023026"/>
    </source>
</evidence>